<feature type="binding site" evidence="3">
    <location>
        <position position="13"/>
    </location>
    <ligand>
        <name>Zn(2+)</name>
        <dbReference type="ChEBI" id="CHEBI:29105"/>
    </ligand>
</feature>
<comment type="function">
    <text evidence="3">Inhibits all the catalytic activities of DNA gyrase by preventing its interaction with DNA. Acts by binding directly to the C-terminal domain of GyrB, which probably disrupts DNA binding by the gyrase.</text>
</comment>
<accession>A0A5R9H2B2</accession>
<gene>
    <name evidence="3 4" type="primary">yacG</name>
    <name evidence="4" type="ORF">FEF65_00025</name>
</gene>
<dbReference type="AlphaFoldDB" id="A0A5R9H2B2"/>
<dbReference type="Gene3D" id="3.30.50.10">
    <property type="entry name" value="Erythroid Transcription Factor GATA-1, subunit A"/>
    <property type="match status" value="1"/>
</dbReference>
<dbReference type="SUPFAM" id="SSF57716">
    <property type="entry name" value="Glucocorticoid receptor-like (DNA-binding domain)"/>
    <property type="match status" value="1"/>
</dbReference>
<dbReference type="HAMAP" id="MF_00649">
    <property type="entry name" value="DNA_gyrase_inhibitor_YacG"/>
    <property type="match status" value="1"/>
</dbReference>
<feature type="binding site" evidence="3">
    <location>
        <position position="16"/>
    </location>
    <ligand>
        <name>Zn(2+)</name>
        <dbReference type="ChEBI" id="CHEBI:29105"/>
    </ligand>
</feature>
<dbReference type="GO" id="GO:0008657">
    <property type="term" value="F:DNA topoisomerase type II (double strand cut, ATP-hydrolyzing) inhibitor activity"/>
    <property type="evidence" value="ECO:0007669"/>
    <property type="project" value="UniProtKB-UniRule"/>
</dbReference>
<dbReference type="Pfam" id="PF03884">
    <property type="entry name" value="YacG"/>
    <property type="match status" value="1"/>
</dbReference>
<dbReference type="PANTHER" id="PTHR36150:SF1">
    <property type="entry name" value="DNA GYRASE INHIBITOR YACG"/>
    <property type="match status" value="1"/>
</dbReference>
<comment type="subunit">
    <text evidence="3">Interacts with GyrB.</text>
</comment>
<dbReference type="Proteomes" id="UP000306585">
    <property type="component" value="Unassembled WGS sequence"/>
</dbReference>
<sequence length="65" mass="7099">MPADVHHLPAFRCPTCKKPVARDAEAFPFCTPRCKLIDLGCWASGEYAIPGEPAIIPEQPSGDEF</sequence>
<dbReference type="EMBL" id="VBRY01000001">
    <property type="protein sequence ID" value="TLS68934.1"/>
    <property type="molecule type" value="Genomic_DNA"/>
</dbReference>
<reference evidence="4 5" key="1">
    <citation type="journal article" date="2019" name="Appl. Environ. Microbiol.">
        <title>Environmental Evidence and Genomic Insight of Iron-oxidizing Bacteria Preference Towards More Corrosion Resistant Stainless Steel at Higher Salinities.</title>
        <authorList>
            <person name="Garrison C.E."/>
            <person name="Price K.A."/>
            <person name="Field E.K."/>
        </authorList>
    </citation>
    <scope>NUCLEOTIDE SEQUENCE [LARGE SCALE GENOMIC DNA]</scope>
    <source>
        <strain evidence="4 5">P3</strain>
    </source>
</reference>
<evidence type="ECO:0000256" key="3">
    <source>
        <dbReference type="HAMAP-Rule" id="MF_00649"/>
    </source>
</evidence>
<keyword evidence="1 3" id="KW-0479">Metal-binding</keyword>
<protein>
    <recommendedName>
        <fullName evidence="3">DNA gyrase inhibitor YacG</fullName>
    </recommendedName>
</protein>
<feature type="binding site" evidence="3">
    <location>
        <position position="30"/>
    </location>
    <ligand>
        <name>Zn(2+)</name>
        <dbReference type="ChEBI" id="CHEBI:29105"/>
    </ligand>
</feature>
<comment type="similarity">
    <text evidence="3">Belongs to the DNA gyrase inhibitor YacG family.</text>
</comment>
<name>A0A5R9H2B2_9PROT</name>
<keyword evidence="2 3" id="KW-0862">Zinc</keyword>
<evidence type="ECO:0000256" key="1">
    <source>
        <dbReference type="ARBA" id="ARBA00022723"/>
    </source>
</evidence>
<comment type="caution">
    <text evidence="4">The sequence shown here is derived from an EMBL/GenBank/DDBJ whole genome shotgun (WGS) entry which is preliminary data.</text>
</comment>
<dbReference type="PANTHER" id="PTHR36150">
    <property type="entry name" value="DNA GYRASE INHIBITOR YACG"/>
    <property type="match status" value="1"/>
</dbReference>
<evidence type="ECO:0000313" key="4">
    <source>
        <dbReference type="EMBL" id="TLS68934.1"/>
    </source>
</evidence>
<dbReference type="GO" id="GO:0008270">
    <property type="term" value="F:zinc ion binding"/>
    <property type="evidence" value="ECO:0007669"/>
    <property type="project" value="UniProtKB-UniRule"/>
</dbReference>
<keyword evidence="5" id="KW-1185">Reference proteome</keyword>
<dbReference type="RefSeq" id="WP_138237750.1">
    <property type="nucleotide sequence ID" value="NZ_VBRY01000001.1"/>
</dbReference>
<dbReference type="InterPro" id="IPR013088">
    <property type="entry name" value="Znf_NHR/GATA"/>
</dbReference>
<dbReference type="GO" id="GO:0006355">
    <property type="term" value="P:regulation of DNA-templated transcription"/>
    <property type="evidence" value="ECO:0007669"/>
    <property type="project" value="InterPro"/>
</dbReference>
<evidence type="ECO:0000313" key="5">
    <source>
        <dbReference type="Proteomes" id="UP000306585"/>
    </source>
</evidence>
<evidence type="ECO:0000256" key="2">
    <source>
        <dbReference type="ARBA" id="ARBA00022833"/>
    </source>
</evidence>
<dbReference type="InterPro" id="IPR005584">
    <property type="entry name" value="DNA_gyrase_inhibitor_YacG"/>
</dbReference>
<comment type="cofactor">
    <cofactor evidence="3">
        <name>Zn(2+)</name>
        <dbReference type="ChEBI" id="CHEBI:29105"/>
    </cofactor>
    <text evidence="3">Binds 1 zinc ion.</text>
</comment>
<proteinExistence type="inferred from homology"/>
<organism evidence="4 5">
    <name type="scientific">Mariprofundus erugo</name>
    <dbReference type="NCBI Taxonomy" id="2528639"/>
    <lineage>
        <taxon>Bacteria</taxon>
        <taxon>Pseudomonadati</taxon>
        <taxon>Pseudomonadota</taxon>
        <taxon>Candidatius Mariprofundia</taxon>
        <taxon>Mariprofundales</taxon>
        <taxon>Mariprofundaceae</taxon>
        <taxon>Mariprofundus</taxon>
    </lineage>
</organism>
<feature type="binding site" evidence="3">
    <location>
        <position position="34"/>
    </location>
    <ligand>
        <name>Zn(2+)</name>
        <dbReference type="ChEBI" id="CHEBI:29105"/>
    </ligand>
</feature>